<dbReference type="InterPro" id="IPR000626">
    <property type="entry name" value="Ubiquitin-like_dom"/>
</dbReference>
<dbReference type="PROSITE" id="PS50053">
    <property type="entry name" value="UBIQUITIN_2"/>
    <property type="match status" value="1"/>
</dbReference>
<dbReference type="AlphaFoldDB" id="A0A078AZP8"/>
<name>A0A078AZP8_STYLE</name>
<dbReference type="OrthoDB" id="285201at2759"/>
<dbReference type="InterPro" id="IPR029071">
    <property type="entry name" value="Ubiquitin-like_domsf"/>
</dbReference>
<protein>
    <recommendedName>
        <fullName evidence="2">Ubiquitin-like domain-containing protein</fullName>
    </recommendedName>
</protein>
<dbReference type="CDD" id="cd17039">
    <property type="entry name" value="Ubl_ubiquitin_like"/>
    <property type="match status" value="1"/>
</dbReference>
<organism evidence="3 4">
    <name type="scientific">Stylonychia lemnae</name>
    <name type="common">Ciliate</name>
    <dbReference type="NCBI Taxonomy" id="5949"/>
    <lineage>
        <taxon>Eukaryota</taxon>
        <taxon>Sar</taxon>
        <taxon>Alveolata</taxon>
        <taxon>Ciliophora</taxon>
        <taxon>Intramacronucleata</taxon>
        <taxon>Spirotrichea</taxon>
        <taxon>Stichotrichia</taxon>
        <taxon>Sporadotrichida</taxon>
        <taxon>Oxytrichidae</taxon>
        <taxon>Stylonychinae</taxon>
        <taxon>Stylonychia</taxon>
    </lineage>
</organism>
<feature type="region of interest" description="Disordered" evidence="1">
    <location>
        <begin position="14"/>
        <end position="58"/>
    </location>
</feature>
<dbReference type="EMBL" id="CCKQ01015834">
    <property type="protein sequence ID" value="CDW87679.1"/>
    <property type="molecule type" value="Genomic_DNA"/>
</dbReference>
<gene>
    <name evidence="3" type="primary">Contig18046.g19179</name>
    <name evidence="3" type="ORF">STYLEM_16791</name>
</gene>
<dbReference type="PANTHER" id="PTHR13609">
    <property type="entry name" value="UBIQUITIN DOMAIN CONTAINING 1 PROTEIN-RELATED"/>
    <property type="match status" value="1"/>
</dbReference>
<dbReference type="Pfam" id="PF16455">
    <property type="entry name" value="UBD"/>
    <property type="match status" value="1"/>
</dbReference>
<keyword evidence="4" id="KW-1185">Reference proteome</keyword>
<reference evidence="3 4" key="1">
    <citation type="submission" date="2014-06" db="EMBL/GenBank/DDBJ databases">
        <authorList>
            <person name="Swart Estienne"/>
        </authorList>
    </citation>
    <scope>NUCLEOTIDE SEQUENCE [LARGE SCALE GENOMIC DNA]</scope>
    <source>
        <strain evidence="3 4">130c</strain>
    </source>
</reference>
<evidence type="ECO:0000256" key="1">
    <source>
        <dbReference type="SAM" id="MobiDB-lite"/>
    </source>
</evidence>
<dbReference type="InterPro" id="IPR038169">
    <property type="entry name" value="DC-UbP/UBTD2_N_sf"/>
</dbReference>
<feature type="domain" description="Ubiquitin-like" evidence="2">
    <location>
        <begin position="204"/>
        <end position="278"/>
    </location>
</feature>
<evidence type="ECO:0000259" key="2">
    <source>
        <dbReference type="PROSITE" id="PS50053"/>
    </source>
</evidence>
<feature type="compositionally biased region" description="Polar residues" evidence="1">
    <location>
        <begin position="14"/>
        <end position="27"/>
    </location>
</feature>
<feature type="compositionally biased region" description="Low complexity" evidence="1">
    <location>
        <begin position="47"/>
        <end position="58"/>
    </location>
</feature>
<dbReference type="InParanoid" id="A0A078AZP8"/>
<sequence length="278" mass="31620">MGCCVSQNEQRAFVNVNGNPVNPHQNASSQRSQEERPRRSLPPPAMPNSSQSNQNSAQNAARITYLQNPGVEKVIAGQVSGEGIKATPAYETPLTSHELNKWRQEFWETRTQGQSHIWQLLKNACSETHDSAEALILAAGLTMPQNSLTLVIDENGVYYRVPLCCINEPMNYSVNSQDEKLKEKEKPPEILYNVSSLNYHNLQQDLKVRSSKGICELKASNWDSVIEFKQKYINAINDNDLKVENIRMFCLGKEFKDDLFLYNYDLVDEMTVQVMFKK</sequence>
<evidence type="ECO:0000313" key="3">
    <source>
        <dbReference type="EMBL" id="CDW87679.1"/>
    </source>
</evidence>
<accession>A0A078AZP8</accession>
<dbReference type="Gene3D" id="1.20.225.20">
    <property type="entry name" value="Ub domain-containing protein, DC-UbP/UBTD2, N-terminal domain"/>
    <property type="match status" value="1"/>
</dbReference>
<proteinExistence type="predicted"/>
<dbReference type="OMA" id="FEIVTHT"/>
<dbReference type="SUPFAM" id="SSF54236">
    <property type="entry name" value="Ubiquitin-like"/>
    <property type="match status" value="1"/>
</dbReference>
<evidence type="ECO:0000313" key="4">
    <source>
        <dbReference type="Proteomes" id="UP000039865"/>
    </source>
</evidence>
<dbReference type="Proteomes" id="UP000039865">
    <property type="component" value="Unassembled WGS sequence"/>
</dbReference>
<dbReference type="InterPro" id="IPR039869">
    <property type="entry name" value="UBTD1/2"/>
</dbReference>
<dbReference type="InterPro" id="IPR032752">
    <property type="entry name" value="DC-UbP/UBTD2_N"/>
</dbReference>